<dbReference type="SUPFAM" id="SSF48452">
    <property type="entry name" value="TPR-like"/>
    <property type="match status" value="1"/>
</dbReference>
<dbReference type="EMBL" id="ARZX01000005">
    <property type="protein sequence ID" value="EWH14251.1"/>
    <property type="molecule type" value="Genomic_DNA"/>
</dbReference>
<dbReference type="InterPro" id="IPR019734">
    <property type="entry name" value="TPR_rpt"/>
</dbReference>
<evidence type="ECO:0008006" key="6">
    <source>
        <dbReference type="Google" id="ProtNLM"/>
    </source>
</evidence>
<feature type="compositionally biased region" description="Basic residues" evidence="2">
    <location>
        <begin position="1"/>
        <end position="11"/>
    </location>
</feature>
<dbReference type="SMART" id="SM00028">
    <property type="entry name" value="TPR"/>
    <property type="match status" value="3"/>
</dbReference>
<dbReference type="RefSeq" id="WP_013619843.1">
    <property type="nucleotide sequence ID" value="NZ_ARZX01000005.1"/>
</dbReference>
<evidence type="ECO:0000256" key="1">
    <source>
        <dbReference type="PROSITE-ProRule" id="PRU00339"/>
    </source>
</evidence>
<keyword evidence="3" id="KW-0812">Transmembrane</keyword>
<proteinExistence type="predicted"/>
<evidence type="ECO:0000256" key="2">
    <source>
        <dbReference type="SAM" id="MobiDB-lite"/>
    </source>
</evidence>
<reference evidence="4 5" key="1">
    <citation type="journal article" date="2014" name="Genome Announc.">
        <title>Draft Genome Sequence of the Carrageenan-Degrading Bacterium Cellulophaga sp. Strain KL-A, Isolated from Decaying Marine Algae.</title>
        <authorList>
            <person name="Shan D."/>
            <person name="Ying J."/>
            <person name="Li X."/>
            <person name="Gao Z."/>
            <person name="Wei G."/>
            <person name="Shao Z."/>
        </authorList>
    </citation>
    <scope>NUCLEOTIDE SEQUENCE [LARGE SCALE GENOMIC DNA]</scope>
    <source>
        <strain evidence="4 5">KL-A</strain>
    </source>
</reference>
<evidence type="ECO:0000313" key="5">
    <source>
        <dbReference type="Proteomes" id="UP000019275"/>
    </source>
</evidence>
<dbReference type="Pfam" id="PF13181">
    <property type="entry name" value="TPR_8"/>
    <property type="match status" value="1"/>
</dbReference>
<evidence type="ECO:0000256" key="3">
    <source>
        <dbReference type="SAM" id="Phobius"/>
    </source>
</evidence>
<feature type="repeat" description="TPR" evidence="1">
    <location>
        <begin position="169"/>
        <end position="202"/>
    </location>
</feature>
<feature type="transmembrane region" description="Helical" evidence="3">
    <location>
        <begin position="51"/>
        <end position="69"/>
    </location>
</feature>
<dbReference type="InterPro" id="IPR011990">
    <property type="entry name" value="TPR-like_helical_dom_sf"/>
</dbReference>
<dbReference type="PROSITE" id="PS50005">
    <property type="entry name" value="TPR"/>
    <property type="match status" value="1"/>
</dbReference>
<keyword evidence="3" id="KW-1133">Transmembrane helix</keyword>
<organism evidence="4 5">
    <name type="scientific">Cellulophaga geojensis KL-A</name>
    <dbReference type="NCBI Taxonomy" id="1328323"/>
    <lineage>
        <taxon>Bacteria</taxon>
        <taxon>Pseudomonadati</taxon>
        <taxon>Bacteroidota</taxon>
        <taxon>Flavobacteriia</taxon>
        <taxon>Flavobacteriales</taxon>
        <taxon>Flavobacteriaceae</taxon>
        <taxon>Cellulophaga</taxon>
    </lineage>
</organism>
<dbReference type="Proteomes" id="UP000019275">
    <property type="component" value="Unassembled WGS sequence"/>
</dbReference>
<dbReference type="Gene3D" id="1.25.40.10">
    <property type="entry name" value="Tetratricopeptide repeat domain"/>
    <property type="match status" value="2"/>
</dbReference>
<accession>A0ABN0RQT3</accession>
<name>A0ABN0RQT3_9FLAO</name>
<dbReference type="Pfam" id="PF13432">
    <property type="entry name" value="TPR_16"/>
    <property type="match status" value="1"/>
</dbReference>
<gene>
    <name evidence="4" type="ORF">KLA_06257</name>
</gene>
<evidence type="ECO:0000313" key="4">
    <source>
        <dbReference type="EMBL" id="EWH14251.1"/>
    </source>
</evidence>
<keyword evidence="1" id="KW-0802">TPR repeat</keyword>
<sequence>MATYKKRGYKPKTKEEEVEIQEQDSTTAEVFNTLDESASKSEEWVAKNQKAILGVIGVIAVGVLAYLAYVNFVQNPKINDANNEMYYPQQYLDQALNDASANKDSLLTLALNGSEGKYGFLDIIKNYGGTPTANLANYSAGMAYLNLKNYQEAINHLEDFSTSNVTLGALAKGGIGDAFMQLNQTEDALEYYEKAVAQGDNDFTTPRYLYKAGVAALELGEKDKALKYFERVKNEFSTSLEASTIDAFIGKAK</sequence>
<keyword evidence="3" id="KW-0472">Membrane</keyword>
<protein>
    <recommendedName>
        <fullName evidence="6">Tetratricopeptide repeat protein</fullName>
    </recommendedName>
</protein>
<comment type="caution">
    <text evidence="4">The sequence shown here is derived from an EMBL/GenBank/DDBJ whole genome shotgun (WGS) entry which is preliminary data.</text>
</comment>
<feature type="region of interest" description="Disordered" evidence="2">
    <location>
        <begin position="1"/>
        <end position="24"/>
    </location>
</feature>
<keyword evidence="5" id="KW-1185">Reference proteome</keyword>